<protein>
    <recommendedName>
        <fullName evidence="4">Chromosome partitioning protein ParB</fullName>
    </recommendedName>
</protein>
<dbReference type="Proteomes" id="UP000519897">
    <property type="component" value="Unassembled WGS sequence"/>
</dbReference>
<evidence type="ECO:0000256" key="1">
    <source>
        <dbReference type="SAM" id="MobiDB-lite"/>
    </source>
</evidence>
<evidence type="ECO:0000313" key="2">
    <source>
        <dbReference type="EMBL" id="MBB4146010.1"/>
    </source>
</evidence>
<sequence>MTDFKVNFGDLRKKDKAATPTEIAKVDAAGETHGFVDRSPRGRPGRKKSERTGQVHAKVLPHVSEEIANEAIRRGVVQGVIIEEAWALYKTQKF</sequence>
<evidence type="ECO:0008006" key="4">
    <source>
        <dbReference type="Google" id="ProtNLM"/>
    </source>
</evidence>
<evidence type="ECO:0000313" key="3">
    <source>
        <dbReference type="Proteomes" id="UP000519897"/>
    </source>
</evidence>
<keyword evidence="3" id="KW-1185">Reference proteome</keyword>
<accession>A0A7W6PUM0</accession>
<proteinExistence type="predicted"/>
<name>A0A7W6PUM0_9HYPH</name>
<reference evidence="2 3" key="1">
    <citation type="submission" date="2020-08" db="EMBL/GenBank/DDBJ databases">
        <title>Genomic Encyclopedia of Type Strains, Phase IV (KMG-IV): sequencing the most valuable type-strain genomes for metagenomic binning, comparative biology and taxonomic classification.</title>
        <authorList>
            <person name="Goeker M."/>
        </authorList>
    </citation>
    <scope>NUCLEOTIDE SEQUENCE [LARGE SCALE GENOMIC DNA]</scope>
    <source>
        <strain evidence="2 3">DSM 29514</strain>
    </source>
</reference>
<dbReference type="AlphaFoldDB" id="A0A7W6PUM0"/>
<feature type="region of interest" description="Disordered" evidence="1">
    <location>
        <begin position="29"/>
        <end position="54"/>
    </location>
</feature>
<feature type="compositionally biased region" description="Basic and acidic residues" evidence="1">
    <location>
        <begin position="29"/>
        <end position="40"/>
    </location>
</feature>
<dbReference type="EMBL" id="JACIEC010000016">
    <property type="protein sequence ID" value="MBB4146010.1"/>
    <property type="molecule type" value="Genomic_DNA"/>
</dbReference>
<organism evidence="2 3">
    <name type="scientific">Rhizobium rhizoryzae</name>
    <dbReference type="NCBI Taxonomy" id="451876"/>
    <lineage>
        <taxon>Bacteria</taxon>
        <taxon>Pseudomonadati</taxon>
        <taxon>Pseudomonadota</taxon>
        <taxon>Alphaproteobacteria</taxon>
        <taxon>Hyphomicrobiales</taxon>
        <taxon>Rhizobiaceae</taxon>
        <taxon>Rhizobium/Agrobacterium group</taxon>
        <taxon>Rhizobium</taxon>
    </lineage>
</organism>
<dbReference type="RefSeq" id="WP_165137764.1">
    <property type="nucleotide sequence ID" value="NZ_CP049252.1"/>
</dbReference>
<comment type="caution">
    <text evidence="2">The sequence shown here is derived from an EMBL/GenBank/DDBJ whole genome shotgun (WGS) entry which is preliminary data.</text>
</comment>
<gene>
    <name evidence="2" type="ORF">GGQ72_004579</name>
</gene>